<feature type="compositionally biased region" description="Acidic residues" evidence="1">
    <location>
        <begin position="102"/>
        <end position="119"/>
    </location>
</feature>
<reference evidence="2" key="1">
    <citation type="journal article" date="2020" name="Phytopathology">
        <title>Genome Sequence Resources of Colletotrichum truncatum, C. plurivorum, C. musicola, and C. sojae: Four Species Pathogenic to Soybean (Glycine max).</title>
        <authorList>
            <person name="Rogerio F."/>
            <person name="Boufleur T.R."/>
            <person name="Ciampi-Guillardi M."/>
            <person name="Sukno S.A."/>
            <person name="Thon M.R."/>
            <person name="Massola Junior N.S."/>
            <person name="Baroncelli R."/>
        </authorList>
    </citation>
    <scope>NUCLEOTIDE SEQUENCE</scope>
    <source>
        <strain evidence="2">LFN0074</strain>
    </source>
</reference>
<feature type="compositionally biased region" description="Basic and acidic residues" evidence="1">
    <location>
        <begin position="222"/>
        <end position="240"/>
    </location>
</feature>
<feature type="compositionally biased region" description="Polar residues" evidence="1">
    <location>
        <begin position="599"/>
        <end position="638"/>
    </location>
</feature>
<evidence type="ECO:0000313" key="2">
    <source>
        <dbReference type="EMBL" id="KAF6843262.1"/>
    </source>
</evidence>
<organism evidence="2 3">
    <name type="scientific">Colletotrichum musicola</name>
    <dbReference type="NCBI Taxonomy" id="2175873"/>
    <lineage>
        <taxon>Eukaryota</taxon>
        <taxon>Fungi</taxon>
        <taxon>Dikarya</taxon>
        <taxon>Ascomycota</taxon>
        <taxon>Pezizomycotina</taxon>
        <taxon>Sordariomycetes</taxon>
        <taxon>Hypocreomycetidae</taxon>
        <taxon>Glomerellales</taxon>
        <taxon>Glomerellaceae</taxon>
        <taxon>Colletotrichum</taxon>
        <taxon>Colletotrichum orchidearum species complex</taxon>
    </lineage>
</organism>
<feature type="compositionally biased region" description="Polar residues" evidence="1">
    <location>
        <begin position="695"/>
        <end position="708"/>
    </location>
</feature>
<feature type="compositionally biased region" description="Acidic residues" evidence="1">
    <location>
        <begin position="905"/>
        <end position="918"/>
    </location>
</feature>
<feature type="region of interest" description="Disordered" evidence="1">
    <location>
        <begin position="726"/>
        <end position="1082"/>
    </location>
</feature>
<protein>
    <submittedName>
        <fullName evidence="2">Uncharacterized protein</fullName>
    </submittedName>
</protein>
<feature type="compositionally biased region" description="Basic and acidic residues" evidence="1">
    <location>
        <begin position="1"/>
        <end position="10"/>
    </location>
</feature>
<feature type="compositionally biased region" description="Polar residues" evidence="1">
    <location>
        <begin position="178"/>
        <end position="191"/>
    </location>
</feature>
<comment type="caution">
    <text evidence="2">The sequence shown here is derived from an EMBL/GenBank/DDBJ whole genome shotgun (WGS) entry which is preliminary data.</text>
</comment>
<feature type="compositionally biased region" description="Basic residues" evidence="1">
    <location>
        <begin position="370"/>
        <end position="380"/>
    </location>
</feature>
<feature type="compositionally biased region" description="Polar residues" evidence="1">
    <location>
        <begin position="123"/>
        <end position="151"/>
    </location>
</feature>
<feature type="compositionally biased region" description="Basic and acidic residues" evidence="1">
    <location>
        <begin position="573"/>
        <end position="583"/>
    </location>
</feature>
<feature type="region of interest" description="Disordered" evidence="1">
    <location>
        <begin position="1"/>
        <end position="327"/>
    </location>
</feature>
<proteinExistence type="predicted"/>
<feature type="compositionally biased region" description="Basic and acidic residues" evidence="1">
    <location>
        <begin position="26"/>
        <end position="43"/>
    </location>
</feature>
<name>A0A8H6NVG9_9PEZI</name>
<feature type="compositionally biased region" description="Low complexity" evidence="1">
    <location>
        <begin position="79"/>
        <end position="101"/>
    </location>
</feature>
<feature type="compositionally biased region" description="Polar residues" evidence="1">
    <location>
        <begin position="860"/>
        <end position="883"/>
    </location>
</feature>
<feature type="compositionally biased region" description="Acidic residues" evidence="1">
    <location>
        <begin position="1001"/>
        <end position="1015"/>
    </location>
</feature>
<dbReference type="AlphaFoldDB" id="A0A8H6NVG9"/>
<evidence type="ECO:0000313" key="3">
    <source>
        <dbReference type="Proteomes" id="UP000639643"/>
    </source>
</evidence>
<dbReference type="EMBL" id="WIGM01000046">
    <property type="protein sequence ID" value="KAF6843262.1"/>
    <property type="molecule type" value="Genomic_DNA"/>
</dbReference>
<feature type="compositionally biased region" description="Basic residues" evidence="1">
    <location>
        <begin position="165"/>
        <end position="175"/>
    </location>
</feature>
<feature type="compositionally biased region" description="Polar residues" evidence="1">
    <location>
        <begin position="241"/>
        <end position="256"/>
    </location>
</feature>
<sequence>MGDRNEDSRDSPGSSDDSSSDSEDDGSVRDHRSSKSVDHRRSSPVDPESDSSDSEASSLDPGEQQPATNAAAGSEDSSDSSADPSSDSSGSHDSPSDSSDSSSEDSSSDDSSSESEPEELPTRTLSNSHKNLQFFETPQLPTTTPASDAPSQTPPVAPGQGLSKTQRRNARRKLAKQMASQARSNQTSVSETPDEAAAFQARKRALLEAISDPAAESQSQEKSPENPDSAPRDSTTHEGNETSQGLASPEESGSTQRRVKPNIGAARRMLMGSLGLKNPKSKADEDKIRQDLMKGVRPHTNARLTEASSQPEESAHTQESVDEDPEAWREKISYRAVECCHDGIELSEPPFPFVQRWDPQQQIESWFGTKNKRGGKRKRAQRDQAQVPEDGDSQESKKRRLTGGGVTFSDAVESVEEGNTTLNYDDPVEEAPVANGQPLESQATDFEDLPSLPSDLTSLPPLLPGKAIAGMVITWKQLVLSPATNWQPEVVNLTGVLVRVYDEDATDLEFLLAQRDRNLDRTEKVYDEITGKRVYDRFEAPDDDEEDEFEADDGYRRLTFAELIEPKILQEPLGEKETPKGQDESSGPTDSVIHETVYDDQSQPSHANEDMTGQSEADEGSQSQDVAEESQANANTDDGQSHNEIDNQHGVSEGDQPSSNVESQPEHAAEQNAEDDVSTPKASTNPPKPTEDDSQQLTSSLGQALSISSDRRHEISLMIAEAGFRKDITPSILRASTNSPSRQLMEMSGAIDDSQPLSEMTAAKENTPIAPKEQTAGTEEVPPPSSASSVRSGRQPDTDFSFDMGGDDISHIDDTGGGSPVLGETTPRAEVQTPKRRKQASVEPSTRDSVDFPGLDQLFLTATSQQQTQDSESPSKSQVLSELQSREAIVRRDEEYEAAMRRLDDEEDDEEDEDEEESQSPRPCRRTRKQLFPNSSQPMPSRSPELPDIKPLIKTAPSSFSEAIDAWPSTRTRKRKSSPFTLPEGSQVISLSSRSSSPVEEYIELYAEDDIDEDYQEKSSSLPHGPGWVQKNKPPRANSRAKSMPAARAGHKAAGGRRSIPPSTMPEMSKKTRGSRKSSAGL</sequence>
<feature type="region of interest" description="Disordered" evidence="1">
    <location>
        <begin position="566"/>
        <end position="710"/>
    </location>
</feature>
<evidence type="ECO:0000256" key="1">
    <source>
        <dbReference type="SAM" id="MobiDB-lite"/>
    </source>
</evidence>
<keyword evidence="3" id="KW-1185">Reference proteome</keyword>
<dbReference type="Proteomes" id="UP000639643">
    <property type="component" value="Unassembled WGS sequence"/>
</dbReference>
<feature type="compositionally biased region" description="Polar residues" evidence="1">
    <location>
        <begin position="302"/>
        <end position="312"/>
    </location>
</feature>
<dbReference type="OrthoDB" id="5368821at2759"/>
<feature type="region of interest" description="Disordered" evidence="1">
    <location>
        <begin position="362"/>
        <end position="416"/>
    </location>
</feature>
<feature type="compositionally biased region" description="Low complexity" evidence="1">
    <location>
        <begin position="986"/>
        <end position="997"/>
    </location>
</feature>
<accession>A0A8H6NVG9</accession>
<gene>
    <name evidence="2" type="ORF">CMUS01_02305</name>
</gene>
<feature type="compositionally biased region" description="Basic and acidic residues" evidence="1">
    <location>
        <begin position="884"/>
        <end position="904"/>
    </location>
</feature>
<feature type="compositionally biased region" description="Basic and acidic residues" evidence="1">
    <location>
        <begin position="281"/>
        <end position="294"/>
    </location>
</feature>